<dbReference type="Pfam" id="PF01590">
    <property type="entry name" value="GAF"/>
    <property type="match status" value="1"/>
</dbReference>
<dbReference type="FunFam" id="3.30.70.270:FF:000001">
    <property type="entry name" value="Diguanylate cyclase domain protein"/>
    <property type="match status" value="1"/>
</dbReference>
<dbReference type="OrthoDB" id="9801841at2"/>
<keyword evidence="7" id="KW-1185">Reference proteome</keyword>
<dbReference type="RefSeq" id="WP_045094879.1">
    <property type="nucleotide sequence ID" value="NZ_LN614827.1"/>
</dbReference>
<dbReference type="Gene3D" id="3.30.450.40">
    <property type="match status" value="1"/>
</dbReference>
<evidence type="ECO:0000313" key="7">
    <source>
        <dbReference type="Proteomes" id="UP000032430"/>
    </source>
</evidence>
<accession>A0A098G111</accession>
<dbReference type="NCBIfam" id="TIGR00254">
    <property type="entry name" value="GGDEF"/>
    <property type="match status" value="1"/>
</dbReference>
<organism evidence="6 7">
    <name type="scientific">Legionella fallonii LLAP-10</name>
    <dbReference type="NCBI Taxonomy" id="1212491"/>
    <lineage>
        <taxon>Bacteria</taxon>
        <taxon>Pseudomonadati</taxon>
        <taxon>Pseudomonadota</taxon>
        <taxon>Gammaproteobacteria</taxon>
        <taxon>Legionellales</taxon>
        <taxon>Legionellaceae</taxon>
        <taxon>Legionella</taxon>
    </lineage>
</organism>
<feature type="domain" description="GGDEF" evidence="5">
    <location>
        <begin position="1514"/>
        <end position="1647"/>
    </location>
</feature>
<evidence type="ECO:0000256" key="2">
    <source>
        <dbReference type="ARBA" id="ARBA00004167"/>
    </source>
</evidence>
<dbReference type="GO" id="GO:0005524">
    <property type="term" value="F:ATP binding"/>
    <property type="evidence" value="ECO:0007669"/>
    <property type="project" value="InterPro"/>
</dbReference>
<dbReference type="SUPFAM" id="SSF141868">
    <property type="entry name" value="EAL domain-like"/>
    <property type="match status" value="1"/>
</dbReference>
<dbReference type="Pfam" id="PF00990">
    <property type="entry name" value="GGDEF"/>
    <property type="match status" value="1"/>
</dbReference>
<dbReference type="SMART" id="SM00052">
    <property type="entry name" value="EAL"/>
    <property type="match status" value="1"/>
</dbReference>
<dbReference type="CDD" id="cd14014">
    <property type="entry name" value="STKc_PknB_like"/>
    <property type="match status" value="1"/>
</dbReference>
<comment type="cofactor">
    <cofactor evidence="1">
        <name>Mg(2+)</name>
        <dbReference type="ChEBI" id="CHEBI:18420"/>
    </cofactor>
</comment>
<dbReference type="SMART" id="SM00267">
    <property type="entry name" value="GGDEF"/>
    <property type="match status" value="1"/>
</dbReference>
<dbReference type="CDD" id="cd01948">
    <property type="entry name" value="EAL"/>
    <property type="match status" value="1"/>
</dbReference>
<evidence type="ECO:0000259" key="4">
    <source>
        <dbReference type="PROSITE" id="PS50883"/>
    </source>
</evidence>
<reference evidence="7" key="1">
    <citation type="submission" date="2014-09" db="EMBL/GenBank/DDBJ databases">
        <authorList>
            <person name="Gomez-Valero L."/>
        </authorList>
    </citation>
    <scope>NUCLEOTIDE SEQUENCE [LARGE SCALE GENOMIC DNA]</scope>
    <source>
        <strain evidence="7">ATCC700992</strain>
    </source>
</reference>
<dbReference type="InterPro" id="IPR053159">
    <property type="entry name" value="Hybrid_Histidine_Kinase"/>
</dbReference>
<sequence>MISIAGYIIHEKMRHNHNIDTYYAQRQKDKRKVLLKIPSNDSAPSENFAILQHEFHLLKMIETPSIIKAYDFLQNNSVPALILEGVKGQLLCSYIATNLMQLGDFFNLALQLVDIIGELHQRNIIHKQIKPSNIVIDPKKLTLKLVDLSASIKLSEESFNYLNLIEFKDSLAYISPEQTGRINRPVDYRTDFYSLGVTLYELLTNQLPFQTKDALELVHCHIAKKPPTVLEIRHDTPKMLAAIIDKLLEKMPEKRYSSIIGLKSDLQECRQRWLQENNKNEFFLGINDVKDHLTISRNLYGREQQVLHLIEAFNRVSLGTKEIVLISGYSGIGKTSLVKEVHKPIVQHKGYYIHGKFDQLQRSIPYSAIVVAFQNLVKQALSESEERLVVLKNQLVQALGNVGQVVIDVIPEVELIIGSQPSVPILSPADAQTRFNLVFQNFVRVFAQTEHPLVIFLDDLQWADNASLNFIENLLQDGETNYLLLIGAYRDNEIDENHPLQLCINNLNNHEVPCTSLTLQPLQLENIQQLLEDTLSGALEKIPSLVQGVYDKTQGNPFFINEFLKIIYQENILFFSYENGVWQWDLTKIQQQSATDNVISLLTTKIHLLPKLTQDVLKLCSCLGHQFDFNTLLVISGQTISQTATQLAQAIKANLIYPLEETYKTLGLVGLDDSMIELNVSALHYRFAHDRIQQATYALIKGKDRPEIHLKIGRLLLKEKPLEEHDERLFDVMEHFNQGISLIEDMDERLLLAKYNYWSGLKAKSAAAYDAANEYLMAGVTLLDLENWNENYNLVFQLHKELAVCKYLVGDFAAADEYFSELLNRARNSLDTLEVYKLKIEMLSTLGKHTEALAMGISALHNFGIKIPNKPNITHMLTAIYKIRFQLRKTKMANVYLPPMTDLKYKAIVDLITQLLNSAFITNQQLFVLLTCKNISLSLKHGYTESTSMSLPVYAFILMHSLNLYDEAISVVTFYNRLKKEYGSSNFEGKNQFIIGSFIEPYQKSIVACNKAVVKAFSLCCEVGDLVYSNYSNLVLVIHSFSIGKNLTEIKRSIQATLTFMSRIKISDFITVAKFWDYLTQCLENSELADIDRAAVFENDILLGKSKTELSFFYSTLTMLYLLSGNFTKAIDAGKKHELYSDYNKGLMIHLDGKFFYALALFFYLPQIPKNERKSSLKLLKKLQRFIAKHTAWCPDNFKAYSLFIDSEFARFEHQDQHVLALYEQTIEAALATGLMLIAALASERAGHYCMNQKIERVAKLYLQNAHRYFKEWGAIAKVELLEDTYSCLNNDHHHLNYKSALSNQLLTKTNTQELDMLAIFKFTQVISSEIRLDKLLQKFLIIVLENAGAQRSIILNRMNDQWVVEAEGNLEQQTIYLNNPIASEVSANYPVSILNYVQRTQKPIILNDAIQSDLTFQDAYVQQEKPLSLLMMPLFYKGQLSRILYLENNSSSYTFTPNHLDSLQLLAAQAMTSLENAKLYYQATHDPLTGLANRNLLYDLFHQITKQANHVQERVALLFLDIDYFKVINDTLGHDNGDKLLIHVARTLNACLREGDVAARMGGDEFAVILANNPSTEQIIAIVELLLREMARAVPIDNHSIQITSSMGISIYPTDGHEIQTLLKLADTALYQAKEKGRNQFHFYTTALYEDYQQSHGLGRDLQRAYDKKEFFLMYQPLYHCRTGQIIGVESLLRWNHPEKGIIPAGDFIHTLEKSPLMIPISEWVIKTACQQAKDWYEKKILPGSVAINVSAVQFIRHSVSELLANNLAEIQLDTSCIELEITETSFIEYTDNLNKEITALKNMNIKLVIDDFGTGYSSLSYLKHLPVHKIKIDKAFIKHCDNDYLDQTIISAVTNIAHKLNIKVTAEGVESEGQLKFLQDQRIDEIQGFYYSNPMIAEECEIELKNSSLI</sequence>
<feature type="domain" description="EAL" evidence="4">
    <location>
        <begin position="1656"/>
        <end position="1910"/>
    </location>
</feature>
<name>A0A098G111_9GAMM</name>
<dbReference type="EC" id="2.7.7.65" evidence="6"/>
<dbReference type="InterPro" id="IPR011009">
    <property type="entry name" value="Kinase-like_dom_sf"/>
</dbReference>
<dbReference type="PROSITE" id="PS50011">
    <property type="entry name" value="PROTEIN_KINASE_DOM"/>
    <property type="match status" value="1"/>
</dbReference>
<dbReference type="InterPro" id="IPR035919">
    <property type="entry name" value="EAL_sf"/>
</dbReference>
<dbReference type="SUPFAM" id="SSF56112">
    <property type="entry name" value="Protein kinase-like (PK-like)"/>
    <property type="match status" value="1"/>
</dbReference>
<dbReference type="SUPFAM" id="SSF55781">
    <property type="entry name" value="GAF domain-like"/>
    <property type="match status" value="1"/>
</dbReference>
<dbReference type="GO" id="GO:0052621">
    <property type="term" value="F:diguanylate cyclase activity"/>
    <property type="evidence" value="ECO:0007669"/>
    <property type="project" value="UniProtKB-EC"/>
</dbReference>
<dbReference type="Pfam" id="PF13191">
    <property type="entry name" value="AAA_16"/>
    <property type="match status" value="1"/>
</dbReference>
<dbReference type="InterPro" id="IPR029016">
    <property type="entry name" value="GAF-like_dom_sf"/>
</dbReference>
<dbReference type="SUPFAM" id="SSF55073">
    <property type="entry name" value="Nucleotide cyclase"/>
    <property type="match status" value="1"/>
</dbReference>
<dbReference type="EC" id="2.7.11.25" evidence="6"/>
<dbReference type="SUPFAM" id="SSF52540">
    <property type="entry name" value="P-loop containing nucleoside triphosphate hydrolases"/>
    <property type="match status" value="1"/>
</dbReference>
<gene>
    <name evidence="6" type="ORF">LFA_0703</name>
</gene>
<dbReference type="InterPro" id="IPR000719">
    <property type="entry name" value="Prot_kinase_dom"/>
</dbReference>
<dbReference type="Gene3D" id="3.30.70.270">
    <property type="match status" value="1"/>
</dbReference>
<dbReference type="SMART" id="SM00065">
    <property type="entry name" value="GAF"/>
    <property type="match status" value="1"/>
</dbReference>
<dbReference type="Pfam" id="PF00563">
    <property type="entry name" value="EAL"/>
    <property type="match status" value="1"/>
</dbReference>
<dbReference type="PANTHER" id="PTHR43642">
    <property type="entry name" value="HYBRID SIGNAL TRANSDUCTION HISTIDINE KINASE G"/>
    <property type="match status" value="1"/>
</dbReference>
<dbReference type="Proteomes" id="UP000032430">
    <property type="component" value="Chromosome I"/>
</dbReference>
<comment type="subcellular location">
    <subcellularLocation>
        <location evidence="2">Membrane</location>
        <topology evidence="2">Single-pass membrane protein</topology>
    </subcellularLocation>
</comment>
<evidence type="ECO:0000313" key="6">
    <source>
        <dbReference type="EMBL" id="CEG56152.1"/>
    </source>
</evidence>
<proteinExistence type="predicted"/>
<evidence type="ECO:0000259" key="3">
    <source>
        <dbReference type="PROSITE" id="PS50011"/>
    </source>
</evidence>
<dbReference type="STRING" id="1212491.LFA_0703"/>
<dbReference type="InterPro" id="IPR043128">
    <property type="entry name" value="Rev_trsase/Diguanyl_cyclase"/>
</dbReference>
<dbReference type="InterPro" id="IPR041664">
    <property type="entry name" value="AAA_16"/>
</dbReference>
<evidence type="ECO:0000256" key="1">
    <source>
        <dbReference type="ARBA" id="ARBA00001946"/>
    </source>
</evidence>
<dbReference type="KEGG" id="lfa:LFA_0703"/>
<dbReference type="Gene3D" id="3.40.50.300">
    <property type="entry name" value="P-loop containing nucleotide triphosphate hydrolases"/>
    <property type="match status" value="1"/>
</dbReference>
<dbReference type="HOGENOM" id="CLU_000445_34_2_6"/>
<dbReference type="PANTHER" id="PTHR43642:SF1">
    <property type="entry name" value="HYBRID SIGNAL TRANSDUCTION HISTIDINE KINASE G"/>
    <property type="match status" value="1"/>
</dbReference>
<keyword evidence="6" id="KW-0548">Nucleotidyltransferase</keyword>
<dbReference type="CDD" id="cd01949">
    <property type="entry name" value="GGDEF"/>
    <property type="match status" value="1"/>
</dbReference>
<feature type="domain" description="Protein kinase" evidence="3">
    <location>
        <begin position="7"/>
        <end position="274"/>
    </location>
</feature>
<dbReference type="InterPro" id="IPR029787">
    <property type="entry name" value="Nucleotide_cyclase"/>
</dbReference>
<dbReference type="PROSITE" id="PS50883">
    <property type="entry name" value="EAL"/>
    <property type="match status" value="1"/>
</dbReference>
<dbReference type="InterPro" id="IPR003018">
    <property type="entry name" value="GAF"/>
</dbReference>
<dbReference type="Gene3D" id="1.10.510.10">
    <property type="entry name" value="Transferase(Phosphotransferase) domain 1"/>
    <property type="match status" value="1"/>
</dbReference>
<dbReference type="GO" id="GO:0016020">
    <property type="term" value="C:membrane"/>
    <property type="evidence" value="ECO:0007669"/>
    <property type="project" value="UniProtKB-SubCell"/>
</dbReference>
<keyword evidence="6" id="KW-0418">Kinase</keyword>
<dbReference type="InterPro" id="IPR000160">
    <property type="entry name" value="GGDEF_dom"/>
</dbReference>
<dbReference type="InterPro" id="IPR001633">
    <property type="entry name" value="EAL_dom"/>
</dbReference>
<dbReference type="EMBL" id="LN614827">
    <property type="protein sequence ID" value="CEG56152.1"/>
    <property type="molecule type" value="Genomic_DNA"/>
</dbReference>
<evidence type="ECO:0000259" key="5">
    <source>
        <dbReference type="PROSITE" id="PS50887"/>
    </source>
</evidence>
<protein>
    <submittedName>
        <fullName evidence="6">Diguanylate cyclase with Serine/threonine-protein kinase-like domain</fullName>
        <ecNumber evidence="6">2.7.11.25</ecNumber>
        <ecNumber evidence="6">2.7.7.65</ecNumber>
    </submittedName>
</protein>
<dbReference type="Pfam" id="PF00069">
    <property type="entry name" value="Pkinase"/>
    <property type="match status" value="1"/>
</dbReference>
<keyword evidence="6" id="KW-0808">Transferase</keyword>
<dbReference type="Gene3D" id="3.20.20.450">
    <property type="entry name" value="EAL domain"/>
    <property type="match status" value="1"/>
</dbReference>
<dbReference type="InterPro" id="IPR027417">
    <property type="entry name" value="P-loop_NTPase"/>
</dbReference>
<dbReference type="PROSITE" id="PS50887">
    <property type="entry name" value="GGDEF"/>
    <property type="match status" value="1"/>
</dbReference>
<dbReference type="GO" id="GO:0004672">
    <property type="term" value="F:protein kinase activity"/>
    <property type="evidence" value="ECO:0007669"/>
    <property type="project" value="InterPro"/>
</dbReference>